<dbReference type="InterPro" id="IPR023298">
    <property type="entry name" value="ATPase_P-typ_TM_dom_sf"/>
</dbReference>
<keyword evidence="3 11" id="KW-0812">Transmembrane</keyword>
<feature type="transmembrane region" description="Helical" evidence="11">
    <location>
        <begin position="7"/>
        <end position="28"/>
    </location>
</feature>
<dbReference type="GO" id="GO:0005789">
    <property type="term" value="C:endoplasmic reticulum membrane"/>
    <property type="evidence" value="ECO:0007669"/>
    <property type="project" value="TreeGrafter"/>
</dbReference>
<gene>
    <name evidence="13" type="ORF">TPC1_15793</name>
</gene>
<reference evidence="13" key="1">
    <citation type="submission" date="2015-07" db="EMBL/GenBank/DDBJ databases">
        <title>Adaptation to a free-living lifestyle via gene acquisitions in the diplomonad Trepomonas sp. PC1.</title>
        <authorList>
            <person name="Xu F."/>
            <person name="Jerlstrom-Hultqvist J."/>
            <person name="Kolisko M."/>
            <person name="Simpson A.G.B."/>
            <person name="Roger A.J."/>
            <person name="Svard S.G."/>
            <person name="Andersson J.O."/>
        </authorList>
    </citation>
    <scope>NUCLEOTIDE SEQUENCE</scope>
    <source>
        <strain evidence="13">PC1</strain>
    </source>
</reference>
<dbReference type="GO" id="GO:0005524">
    <property type="term" value="F:ATP binding"/>
    <property type="evidence" value="ECO:0007669"/>
    <property type="project" value="UniProtKB-KW"/>
</dbReference>
<feature type="domain" description="P-type ATPase A" evidence="12">
    <location>
        <begin position="369"/>
        <end position="457"/>
    </location>
</feature>
<dbReference type="InterPro" id="IPR023214">
    <property type="entry name" value="HAD_sf"/>
</dbReference>
<dbReference type="GO" id="GO:0046872">
    <property type="term" value="F:metal ion binding"/>
    <property type="evidence" value="ECO:0007669"/>
    <property type="project" value="UniProtKB-KW"/>
</dbReference>
<dbReference type="SUPFAM" id="SSF81653">
    <property type="entry name" value="Calcium ATPase, transduction domain A"/>
    <property type="match status" value="1"/>
</dbReference>
<accession>A0A146K640</accession>
<feature type="transmembrane region" description="Helical" evidence="11">
    <location>
        <begin position="1104"/>
        <end position="1123"/>
    </location>
</feature>
<evidence type="ECO:0000256" key="6">
    <source>
        <dbReference type="ARBA" id="ARBA00022840"/>
    </source>
</evidence>
<dbReference type="InterPro" id="IPR059000">
    <property type="entry name" value="ATPase_P-type_domA"/>
</dbReference>
<dbReference type="Pfam" id="PF00702">
    <property type="entry name" value="Hydrolase"/>
    <property type="match status" value="1"/>
</dbReference>
<dbReference type="Pfam" id="PF13246">
    <property type="entry name" value="Cation_ATPase"/>
    <property type="match status" value="1"/>
</dbReference>
<evidence type="ECO:0000313" key="13">
    <source>
        <dbReference type="EMBL" id="JAP92310.1"/>
    </source>
</evidence>
<dbReference type="Gene3D" id="2.70.150.10">
    <property type="entry name" value="Calcium-transporting ATPase, cytoplasmic transduction domain A"/>
    <property type="match status" value="1"/>
</dbReference>
<dbReference type="AlphaFoldDB" id="A0A146K640"/>
<feature type="transmembrane region" description="Helical" evidence="11">
    <location>
        <begin position="1066"/>
        <end position="1083"/>
    </location>
</feature>
<evidence type="ECO:0000256" key="3">
    <source>
        <dbReference type="ARBA" id="ARBA00022692"/>
    </source>
</evidence>
<organism evidence="13">
    <name type="scientific">Trepomonas sp. PC1</name>
    <dbReference type="NCBI Taxonomy" id="1076344"/>
    <lineage>
        <taxon>Eukaryota</taxon>
        <taxon>Metamonada</taxon>
        <taxon>Diplomonadida</taxon>
        <taxon>Hexamitidae</taxon>
        <taxon>Hexamitinae</taxon>
        <taxon>Trepomonas</taxon>
    </lineage>
</organism>
<dbReference type="Gene3D" id="3.40.1110.10">
    <property type="entry name" value="Calcium-transporting ATPase, cytoplasmic domain N"/>
    <property type="match status" value="1"/>
</dbReference>
<dbReference type="InterPro" id="IPR023299">
    <property type="entry name" value="ATPase_P-typ_cyto_dom_N"/>
</dbReference>
<feature type="transmembrane region" description="Helical" evidence="11">
    <location>
        <begin position="1219"/>
        <end position="1237"/>
    </location>
</feature>
<protein>
    <submittedName>
        <fullName evidence="13">Cation-transporting ATPase</fullName>
    </submittedName>
</protein>
<evidence type="ECO:0000256" key="5">
    <source>
        <dbReference type="ARBA" id="ARBA00022741"/>
    </source>
</evidence>
<dbReference type="Gene3D" id="1.20.1110.10">
    <property type="entry name" value="Calcium-transporting ATPase, transmembrane domain"/>
    <property type="match status" value="1"/>
</dbReference>
<feature type="transmembrane region" description="Helical" evidence="11">
    <location>
        <begin position="81"/>
        <end position="102"/>
    </location>
</feature>
<dbReference type="EMBL" id="GDID01004296">
    <property type="protein sequence ID" value="JAP92310.1"/>
    <property type="molecule type" value="Transcribed_RNA"/>
</dbReference>
<evidence type="ECO:0000256" key="11">
    <source>
        <dbReference type="SAM" id="Phobius"/>
    </source>
</evidence>
<comment type="subcellular location">
    <subcellularLocation>
        <location evidence="1">Membrane</location>
        <topology evidence="1">Multi-pass membrane protein</topology>
    </subcellularLocation>
</comment>
<dbReference type="Gene3D" id="3.40.50.1000">
    <property type="entry name" value="HAD superfamily/HAD-like"/>
    <property type="match status" value="2"/>
</dbReference>
<feature type="transmembrane region" description="Helical" evidence="11">
    <location>
        <begin position="1143"/>
        <end position="1167"/>
    </location>
</feature>
<evidence type="ECO:0000259" key="12">
    <source>
        <dbReference type="Pfam" id="PF00122"/>
    </source>
</evidence>
<keyword evidence="7" id="KW-0460">Magnesium</keyword>
<dbReference type="PRINTS" id="PR00119">
    <property type="entry name" value="CATATPASE"/>
</dbReference>
<dbReference type="InterPro" id="IPR006544">
    <property type="entry name" value="P-type_TPase_V"/>
</dbReference>
<evidence type="ECO:0000256" key="1">
    <source>
        <dbReference type="ARBA" id="ARBA00004141"/>
    </source>
</evidence>
<comment type="similarity">
    <text evidence="2">Belongs to the cation transport ATPase (P-type) (TC 3.A.3) family. Type V subfamily.</text>
</comment>
<evidence type="ECO:0000256" key="7">
    <source>
        <dbReference type="ARBA" id="ARBA00022842"/>
    </source>
</evidence>
<proteinExistence type="inferred from homology"/>
<sequence>LKPKKLMSYYLITIFAIYIAYFVSMHYVKVDVQNRFNQLENKTLSYFASEIEDAKLYNYTLPPLKPTMSNILMYWDEGTQLYQGVKLLLLFPVTFHICYILFIHWSAAFKAHAEYTQTNNPTEAHFCLLQVTHKTGLVHEAKKVYMPKVHHYLYNQEYFQDVEFENERYNIIQQKNEFVLQNFYESQHTIPEHNPEGLSTQQYLKQKQSFGENRIVLKFPDFGKIFMDEILSPYFAFQVFCAVLYALDNFAMYSMFSLAFLLFTEGANVYTKYNSLKQTCKLAPRPTLVKVLRNGEQKEVSSATLVPGDVLIMENNFHEEHFKNEKEPPKKAQQFGPVQQLMNMAMFKIFFKLKELVFGKYQDEKIYKDLFKIEKSDIFPADMILLEGQLIADESILTGEQASQIKEPAESLNEDLLQAHNKIFSGTKLIQVQSEQAKLLVVKTSSQTEQGKLIKTIAFNEERMNITTKDSVMFLLIMFVVAVISAVYTFVRGYENNVCKVSKLFLECLMILTSVIPPDLPTELQLCIGNAIREMRAKKVFSTEPYRILNAGRIKYICFDKSGTLTQSDVKVLGVDDKLTADSVSALLQGKKIVINEIPKMVVAGCQSLTQLKGSLLGDLLEINAFKMIGAQLDEQSVTWDKNQMKIIKRFYFNSAIKRMSSIVETKQGYKLLTKGSPEVIMGMLSRQVPNFNATLQQYVKKGFRVLALAQKDLSPNELNLSRQELETNLQFAGFLVCQTPLKKDTASSIKALKQANHELKVISGDHVVNVAVSSKECGIIDKNQEIFIIQQLEGENAIYHSINAPETSIKTTVEALLAQKAAICLTNSTPALFQCLENPVYAEIFRKTTVFGRTTPQQKAEIVQKFQKLKERTMFVGDGVNDLKALQAADIGIALLEEPDQVQEQAKALEQQKQIPYPSLMLQPGNKPATWTMLGEEANIRAQRKKTSVNYELQVLMREQQIYKQYLKMNNLNKLQKGNDLLGLWTEAFDTEQETDENIKMGDATIAAQFTVKSGSLEGVLDIVRQGRCALATVQMNFKTTALQCLVGAYAMTAMTLNGVRNSDYQMIASSLLSMAIMMNISKAKQNKLISPKQPPRQIVGKYLINSMFLQGIIHCVALYAIQRIAGSQLETVGFNTKFQPSLVNTMVFFVRMMLDTCVTVVNYPGKPHMESLMQHKKLLMSIGIYFGGLVVLLFNVMPEINQMLGFVELSNLHRIQVLAVGLLDFAGCFAVEQVSQQMFK</sequence>
<dbReference type="PANTHER" id="PTHR45630:SF7">
    <property type="entry name" value="ENDOPLASMIC RETICULUM TRANSMEMBRANE HELIX TRANSLOCASE"/>
    <property type="match status" value="1"/>
</dbReference>
<name>A0A146K640_9EUKA</name>
<dbReference type="GO" id="GO:0006874">
    <property type="term" value="P:intracellular calcium ion homeostasis"/>
    <property type="evidence" value="ECO:0007669"/>
    <property type="project" value="TreeGrafter"/>
</dbReference>
<dbReference type="NCBIfam" id="TIGR01494">
    <property type="entry name" value="ATPase_P-type"/>
    <property type="match status" value="1"/>
</dbReference>
<feature type="transmembrane region" description="Helical" evidence="11">
    <location>
        <begin position="1179"/>
        <end position="1199"/>
    </location>
</feature>
<dbReference type="Pfam" id="PF00122">
    <property type="entry name" value="E1-E2_ATPase"/>
    <property type="match status" value="1"/>
</dbReference>
<evidence type="ECO:0000256" key="8">
    <source>
        <dbReference type="ARBA" id="ARBA00022967"/>
    </source>
</evidence>
<dbReference type="GO" id="GO:0015662">
    <property type="term" value="F:P-type ion transporter activity"/>
    <property type="evidence" value="ECO:0007669"/>
    <property type="project" value="TreeGrafter"/>
</dbReference>
<keyword evidence="10 11" id="KW-0472">Membrane</keyword>
<feature type="transmembrane region" description="Helical" evidence="11">
    <location>
        <begin position="230"/>
        <end position="247"/>
    </location>
</feature>
<feature type="non-terminal residue" evidence="13">
    <location>
        <position position="1"/>
    </location>
</feature>
<dbReference type="SUPFAM" id="SSF81665">
    <property type="entry name" value="Calcium ATPase, transmembrane domain M"/>
    <property type="match status" value="1"/>
</dbReference>
<feature type="transmembrane region" description="Helical" evidence="11">
    <location>
        <begin position="472"/>
        <end position="491"/>
    </location>
</feature>
<dbReference type="GO" id="GO:0016887">
    <property type="term" value="F:ATP hydrolysis activity"/>
    <property type="evidence" value="ECO:0007669"/>
    <property type="project" value="InterPro"/>
</dbReference>
<dbReference type="PANTHER" id="PTHR45630">
    <property type="entry name" value="CATION-TRANSPORTING ATPASE-RELATED"/>
    <property type="match status" value="1"/>
</dbReference>
<keyword evidence="4" id="KW-0479">Metal-binding</keyword>
<dbReference type="InterPro" id="IPR008250">
    <property type="entry name" value="ATPase_P-typ_transduc_dom_A_sf"/>
</dbReference>
<keyword evidence="8" id="KW-1278">Translocase</keyword>
<dbReference type="GO" id="GO:0019829">
    <property type="term" value="F:ATPase-coupled monoatomic cation transmembrane transporter activity"/>
    <property type="evidence" value="ECO:0007669"/>
    <property type="project" value="TreeGrafter"/>
</dbReference>
<keyword evidence="9 11" id="KW-1133">Transmembrane helix</keyword>
<evidence type="ECO:0000256" key="4">
    <source>
        <dbReference type="ARBA" id="ARBA00022723"/>
    </source>
</evidence>
<dbReference type="InterPro" id="IPR001757">
    <property type="entry name" value="P_typ_ATPase"/>
</dbReference>
<keyword evidence="5" id="KW-0547">Nucleotide-binding</keyword>
<evidence type="ECO:0000256" key="9">
    <source>
        <dbReference type="ARBA" id="ARBA00022989"/>
    </source>
</evidence>
<evidence type="ECO:0000256" key="2">
    <source>
        <dbReference type="ARBA" id="ARBA00006000"/>
    </source>
</evidence>
<keyword evidence="6" id="KW-0067">ATP-binding</keyword>
<dbReference type="SUPFAM" id="SSF56784">
    <property type="entry name" value="HAD-like"/>
    <property type="match status" value="1"/>
</dbReference>
<dbReference type="InterPro" id="IPR036412">
    <property type="entry name" value="HAD-like_sf"/>
</dbReference>
<evidence type="ECO:0000256" key="10">
    <source>
        <dbReference type="ARBA" id="ARBA00023136"/>
    </source>
</evidence>